<keyword evidence="6" id="KW-0418">Kinase</keyword>
<feature type="transmembrane region" description="Helical" evidence="4">
    <location>
        <begin position="69"/>
        <end position="87"/>
    </location>
</feature>
<dbReference type="Proteomes" id="UP000197019">
    <property type="component" value="Chromosome"/>
</dbReference>
<feature type="domain" description="Histidine kinase" evidence="5">
    <location>
        <begin position="328"/>
        <end position="536"/>
    </location>
</feature>
<sequence length="542" mass="60865">MAIKPSERLYPCPFSKGYGIPAQQAWALLKVFLIYRLILASLFLALLYQDADTSLLTPYYRDLYVYSSQCYWLLTFTSLICVFWRLTQYTSQAQLLIFTDIILLTLLMHACGGIKSGLGILIAISIASGGLLIGGICAVLFAAMASLAVLAERIFTDQHQIIDPSSYTYTGILGAAFFTIALLAYILAKRSEDSLQLAEQQQATILKLEDLNQYIIQNLQSGIIIADRRQYIHSINEAALRLTKQTKPPKHLSDVSPHLARAFRHWLTDSEANVAAIAIPDQADISSRFMLLSAHYDNFYMVMLEDSALHNQRVQQGKLASLGRLTASIAHEIRNPLGAISHAGQLLAESEQLPAADRRLTDIIVTQCGRVNVIIEDILRLSKRHDSNRERIELTAWLDQYLQNFTLLHQVCTENFRITHNQTPLYGFIDPNHLRQIMNNLCENALKYGKPELGHIFVQSFLDEGLPCIEVIDNGKGISQQHLNNLFEPFFTTSASGTGLGLYISKELAELNQAKLSYHLTDDNRSCFRLCVLNADKNLIEI</sequence>
<organism evidence="6 7">
    <name type="scientific">Methylovulum psychrotolerans</name>
    <dbReference type="NCBI Taxonomy" id="1704499"/>
    <lineage>
        <taxon>Bacteria</taxon>
        <taxon>Pseudomonadati</taxon>
        <taxon>Pseudomonadota</taxon>
        <taxon>Gammaproteobacteria</taxon>
        <taxon>Methylococcales</taxon>
        <taxon>Methylococcaceae</taxon>
        <taxon>Methylovulum</taxon>
    </lineage>
</organism>
<dbReference type="SUPFAM" id="SSF47384">
    <property type="entry name" value="Homodimeric domain of signal transducing histidine kinase"/>
    <property type="match status" value="1"/>
</dbReference>
<comment type="catalytic activity">
    <reaction evidence="1">
        <text>ATP + protein L-histidine = ADP + protein N-phospho-L-histidine.</text>
        <dbReference type="EC" id="2.7.13.3"/>
    </reaction>
</comment>
<evidence type="ECO:0000256" key="3">
    <source>
        <dbReference type="ARBA" id="ARBA00022553"/>
    </source>
</evidence>
<dbReference type="InterPro" id="IPR003661">
    <property type="entry name" value="HisK_dim/P_dom"/>
</dbReference>
<evidence type="ECO:0000313" key="7">
    <source>
        <dbReference type="Proteomes" id="UP000197019"/>
    </source>
</evidence>
<dbReference type="CDD" id="cd00082">
    <property type="entry name" value="HisKA"/>
    <property type="match status" value="1"/>
</dbReference>
<dbReference type="Gene3D" id="3.30.565.10">
    <property type="entry name" value="Histidine kinase-like ATPase, C-terminal domain"/>
    <property type="match status" value="1"/>
</dbReference>
<feature type="transmembrane region" description="Helical" evidence="4">
    <location>
        <begin position="25"/>
        <end position="48"/>
    </location>
</feature>
<keyword evidence="3" id="KW-0597">Phosphoprotein</keyword>
<dbReference type="AlphaFoldDB" id="A0A1Z4C1Z4"/>
<dbReference type="InterPro" id="IPR003594">
    <property type="entry name" value="HATPase_dom"/>
</dbReference>
<keyword evidence="4" id="KW-0812">Transmembrane</keyword>
<dbReference type="RefSeq" id="WP_088620434.1">
    <property type="nucleotide sequence ID" value="NZ_CP022129.1"/>
</dbReference>
<gene>
    <name evidence="6" type="ORF">CEK71_16665</name>
</gene>
<dbReference type="Pfam" id="PF25323">
    <property type="entry name" value="6TM_PilS"/>
    <property type="match status" value="1"/>
</dbReference>
<dbReference type="EMBL" id="CP022129">
    <property type="protein sequence ID" value="ASF47562.1"/>
    <property type="molecule type" value="Genomic_DNA"/>
</dbReference>
<dbReference type="EC" id="2.7.13.3" evidence="2"/>
<accession>A0A1Z4C1Z4</accession>
<dbReference type="Pfam" id="PF00512">
    <property type="entry name" value="HisKA"/>
    <property type="match status" value="1"/>
</dbReference>
<reference evidence="6 7" key="1">
    <citation type="submission" date="2017-06" db="EMBL/GenBank/DDBJ databases">
        <title>Genome Sequencing of the methanotroph Methylovulum psychrotolerants str. HV10-M2 isolated from a high-altitude environment.</title>
        <authorList>
            <person name="Mateos-Rivera A."/>
        </authorList>
    </citation>
    <scope>NUCLEOTIDE SEQUENCE [LARGE SCALE GENOMIC DNA]</scope>
    <source>
        <strain evidence="6 7">HV10_M2</strain>
    </source>
</reference>
<dbReference type="InterPro" id="IPR036097">
    <property type="entry name" value="HisK_dim/P_sf"/>
</dbReference>
<dbReference type="GO" id="GO:0000155">
    <property type="term" value="F:phosphorelay sensor kinase activity"/>
    <property type="evidence" value="ECO:0007669"/>
    <property type="project" value="InterPro"/>
</dbReference>
<evidence type="ECO:0000256" key="2">
    <source>
        <dbReference type="ARBA" id="ARBA00012438"/>
    </source>
</evidence>
<keyword evidence="4" id="KW-1133">Transmembrane helix</keyword>
<feature type="transmembrane region" description="Helical" evidence="4">
    <location>
        <begin position="118"/>
        <end position="147"/>
    </location>
</feature>
<keyword evidence="6" id="KW-0808">Transferase</keyword>
<dbReference type="Gene3D" id="1.10.287.130">
    <property type="match status" value="1"/>
</dbReference>
<evidence type="ECO:0000259" key="5">
    <source>
        <dbReference type="PROSITE" id="PS50109"/>
    </source>
</evidence>
<evidence type="ECO:0000313" key="6">
    <source>
        <dbReference type="EMBL" id="ASF47562.1"/>
    </source>
</evidence>
<dbReference type="SMART" id="SM00388">
    <property type="entry name" value="HisKA"/>
    <property type="match status" value="1"/>
</dbReference>
<dbReference type="SMART" id="SM00387">
    <property type="entry name" value="HATPase_c"/>
    <property type="match status" value="1"/>
</dbReference>
<evidence type="ECO:0000256" key="1">
    <source>
        <dbReference type="ARBA" id="ARBA00000085"/>
    </source>
</evidence>
<dbReference type="PANTHER" id="PTHR43065:SF52">
    <property type="entry name" value="SENSOR PROTEIN KINASE PILS"/>
    <property type="match status" value="1"/>
</dbReference>
<dbReference type="PROSITE" id="PS50109">
    <property type="entry name" value="HIS_KIN"/>
    <property type="match status" value="1"/>
</dbReference>
<keyword evidence="4" id="KW-0472">Membrane</keyword>
<dbReference type="SUPFAM" id="SSF55874">
    <property type="entry name" value="ATPase domain of HSP90 chaperone/DNA topoisomerase II/histidine kinase"/>
    <property type="match status" value="1"/>
</dbReference>
<dbReference type="KEGG" id="mpsy:CEK71_16665"/>
<dbReference type="InterPro" id="IPR005467">
    <property type="entry name" value="His_kinase_dom"/>
</dbReference>
<dbReference type="Pfam" id="PF02518">
    <property type="entry name" value="HATPase_c"/>
    <property type="match status" value="1"/>
</dbReference>
<protein>
    <recommendedName>
        <fullName evidence="2">histidine kinase</fullName>
        <ecNumber evidence="2">2.7.13.3</ecNumber>
    </recommendedName>
</protein>
<dbReference type="InterPro" id="IPR036890">
    <property type="entry name" value="HATPase_C_sf"/>
</dbReference>
<dbReference type="PRINTS" id="PR00344">
    <property type="entry name" value="BCTRLSENSOR"/>
</dbReference>
<dbReference type="PANTHER" id="PTHR43065">
    <property type="entry name" value="SENSOR HISTIDINE KINASE"/>
    <property type="match status" value="1"/>
</dbReference>
<feature type="transmembrane region" description="Helical" evidence="4">
    <location>
        <begin position="167"/>
        <end position="188"/>
    </location>
</feature>
<keyword evidence="7" id="KW-1185">Reference proteome</keyword>
<dbReference type="InterPro" id="IPR004358">
    <property type="entry name" value="Sig_transdc_His_kin-like_C"/>
</dbReference>
<name>A0A1Z4C1Z4_9GAMM</name>
<dbReference type="OrthoDB" id="2521613at2"/>
<evidence type="ECO:0000256" key="4">
    <source>
        <dbReference type="SAM" id="Phobius"/>
    </source>
</evidence>
<proteinExistence type="predicted"/>